<name>A0ABM4BZ28_HYDVU</name>
<dbReference type="PANTHER" id="PTHR19446">
    <property type="entry name" value="REVERSE TRANSCRIPTASES"/>
    <property type="match status" value="1"/>
</dbReference>
<dbReference type="GeneID" id="136081131"/>
<organism evidence="1 2">
    <name type="scientific">Hydra vulgaris</name>
    <name type="common">Hydra</name>
    <name type="synonym">Hydra attenuata</name>
    <dbReference type="NCBI Taxonomy" id="6087"/>
    <lineage>
        <taxon>Eukaryota</taxon>
        <taxon>Metazoa</taxon>
        <taxon>Cnidaria</taxon>
        <taxon>Hydrozoa</taxon>
        <taxon>Hydroidolina</taxon>
        <taxon>Anthoathecata</taxon>
        <taxon>Aplanulata</taxon>
        <taxon>Hydridae</taxon>
        <taxon>Hydra</taxon>
    </lineage>
</organism>
<proteinExistence type="predicted"/>
<dbReference type="InterPro" id="IPR043502">
    <property type="entry name" value="DNA/RNA_pol_sf"/>
</dbReference>
<dbReference type="SUPFAM" id="SSF56672">
    <property type="entry name" value="DNA/RNA polymerases"/>
    <property type="match status" value="1"/>
</dbReference>
<reference evidence="2" key="1">
    <citation type="submission" date="2025-08" db="UniProtKB">
        <authorList>
            <consortium name="RefSeq"/>
        </authorList>
    </citation>
    <scope>IDENTIFICATION</scope>
</reference>
<evidence type="ECO:0000313" key="2">
    <source>
        <dbReference type="RefSeq" id="XP_065654494.1"/>
    </source>
</evidence>
<keyword evidence="1" id="KW-1185">Reference proteome</keyword>
<protein>
    <submittedName>
        <fullName evidence="2">Uncharacterized protein LOC136081131</fullName>
    </submittedName>
</protein>
<gene>
    <name evidence="2" type="primary">LOC136081131</name>
</gene>
<dbReference type="Proteomes" id="UP001652625">
    <property type="component" value="Chromosome 06"/>
</dbReference>
<sequence length="166" mass="18673">MNITCGVPQGSILGPLILLIYINDFHKSSNLTTKHSFYIPSTNISFNDYLTTSNNLLSPHDLFLDLSKEEFERDFKSLKRKKAVGADGINGNITIDCYESLKDILFEVFKTSIQQAVFHDLLKIAKVIPIYKVGEKSNVNNYRPISILPTFSKILEKSSSKGHTTT</sequence>
<evidence type="ECO:0000313" key="1">
    <source>
        <dbReference type="Proteomes" id="UP001652625"/>
    </source>
</evidence>
<dbReference type="RefSeq" id="XP_065654494.1">
    <property type="nucleotide sequence ID" value="XM_065798422.1"/>
</dbReference>
<accession>A0ABM4BZ28</accession>